<evidence type="ECO:0000313" key="2">
    <source>
        <dbReference type="EMBL" id="GAA4676798.1"/>
    </source>
</evidence>
<keyword evidence="1" id="KW-0472">Membrane</keyword>
<feature type="transmembrane region" description="Helical" evidence="1">
    <location>
        <begin position="86"/>
        <end position="109"/>
    </location>
</feature>
<feature type="transmembrane region" description="Helical" evidence="1">
    <location>
        <begin position="183"/>
        <end position="203"/>
    </location>
</feature>
<evidence type="ECO:0000313" key="3">
    <source>
        <dbReference type="Proteomes" id="UP001500325"/>
    </source>
</evidence>
<name>A0ABP8W2K2_9PSEU</name>
<reference evidence="3" key="1">
    <citation type="journal article" date="2019" name="Int. J. Syst. Evol. Microbiol.">
        <title>The Global Catalogue of Microorganisms (GCM) 10K type strain sequencing project: providing services to taxonomists for standard genome sequencing and annotation.</title>
        <authorList>
            <consortium name="The Broad Institute Genomics Platform"/>
            <consortium name="The Broad Institute Genome Sequencing Center for Infectious Disease"/>
            <person name="Wu L."/>
            <person name="Ma J."/>
        </authorList>
    </citation>
    <scope>NUCLEOTIDE SEQUENCE [LARGE SCALE GENOMIC DNA]</scope>
    <source>
        <strain evidence="3">JCM 18055</strain>
    </source>
</reference>
<gene>
    <name evidence="2" type="ORF">GCM10023215_06510</name>
</gene>
<proteinExistence type="predicted"/>
<evidence type="ECO:0008006" key="4">
    <source>
        <dbReference type="Google" id="ProtNLM"/>
    </source>
</evidence>
<protein>
    <recommendedName>
        <fullName evidence="4">Integral membrane protein</fullName>
    </recommendedName>
</protein>
<dbReference type="EMBL" id="BAABIC010000002">
    <property type="protein sequence ID" value="GAA4676798.1"/>
    <property type="molecule type" value="Genomic_DNA"/>
</dbReference>
<evidence type="ECO:0000256" key="1">
    <source>
        <dbReference type="SAM" id="Phobius"/>
    </source>
</evidence>
<sequence length="300" mass="32744">MGAWFTETFVATGRLPLFSFLCAFLVAFLFIRFSVRMIRAQVSWWPGNVTPGGLHIHHVVFGMVMMLVAGFGLIALASADAMVPNVILASLFGIGSALVLDEFALILHLSDVYWSTQGRSSIDAVFVAFTVTGLFLCGLHPLGFNDDFIGVTTGDALEVALTLVFFALQLLLVVITLAKGKLWTGLLGLFLTPLLLVTAIRLARPGSPWARWRYLVRPKKMERAVHREKRFRVPVVRAKIAVQEAIAGRFDADPEQRHAVTEAAHREAERAAVDAAEAVRRAGPIGATRIAVAPTESEPV</sequence>
<feature type="transmembrane region" description="Helical" evidence="1">
    <location>
        <begin position="55"/>
        <end position="79"/>
    </location>
</feature>
<organism evidence="2 3">
    <name type="scientific">Pseudonocardia yuanmonensis</name>
    <dbReference type="NCBI Taxonomy" id="1095914"/>
    <lineage>
        <taxon>Bacteria</taxon>
        <taxon>Bacillati</taxon>
        <taxon>Actinomycetota</taxon>
        <taxon>Actinomycetes</taxon>
        <taxon>Pseudonocardiales</taxon>
        <taxon>Pseudonocardiaceae</taxon>
        <taxon>Pseudonocardia</taxon>
    </lineage>
</organism>
<dbReference type="Proteomes" id="UP001500325">
    <property type="component" value="Unassembled WGS sequence"/>
</dbReference>
<feature type="transmembrane region" description="Helical" evidence="1">
    <location>
        <begin position="15"/>
        <end position="35"/>
    </location>
</feature>
<keyword evidence="1" id="KW-1133">Transmembrane helix</keyword>
<accession>A0ABP8W2K2</accession>
<keyword evidence="1" id="KW-0812">Transmembrane</keyword>
<feature type="transmembrane region" description="Helical" evidence="1">
    <location>
        <begin position="156"/>
        <end position="177"/>
    </location>
</feature>
<keyword evidence="3" id="KW-1185">Reference proteome</keyword>
<comment type="caution">
    <text evidence="2">The sequence shown here is derived from an EMBL/GenBank/DDBJ whole genome shotgun (WGS) entry which is preliminary data.</text>
</comment>
<feature type="transmembrane region" description="Helical" evidence="1">
    <location>
        <begin position="121"/>
        <end position="144"/>
    </location>
</feature>
<dbReference type="RefSeq" id="WP_345378217.1">
    <property type="nucleotide sequence ID" value="NZ_BAABIC010000002.1"/>
</dbReference>